<comment type="caution">
    <text evidence="5">The sequence shown here is derived from an EMBL/GenBank/DDBJ whole genome shotgun (WGS) entry which is preliminary data.</text>
</comment>
<dbReference type="Pfam" id="PF00724">
    <property type="entry name" value="Oxidored_FMN"/>
    <property type="match status" value="1"/>
</dbReference>
<dbReference type="OrthoDB" id="9804454at2"/>
<comment type="similarity">
    <text evidence="2">Belongs to the NADH:flavin oxidoreductase/NADH oxidase family.</text>
</comment>
<feature type="domain" description="NADH:flavin oxidoreductase/NADH oxidase N-terminal" evidence="4">
    <location>
        <begin position="7"/>
        <end position="336"/>
    </location>
</feature>
<dbReference type="PANTHER" id="PTHR22893">
    <property type="entry name" value="NADH OXIDOREDUCTASE-RELATED"/>
    <property type="match status" value="1"/>
</dbReference>
<dbReference type="GO" id="GO:0005829">
    <property type="term" value="C:cytosol"/>
    <property type="evidence" value="ECO:0007669"/>
    <property type="project" value="TreeGrafter"/>
</dbReference>
<dbReference type="GO" id="GO:0010181">
    <property type="term" value="F:FMN binding"/>
    <property type="evidence" value="ECO:0007669"/>
    <property type="project" value="InterPro"/>
</dbReference>
<reference evidence="5 6" key="1">
    <citation type="journal article" date="2015" name="Antonie Van Leeuwenhoek">
        <title>Oricola cellulosilytica gen. nov., sp. nov., a cellulose-degrading bacterium of the family Phyllobacteriaceae isolated from surface seashore water, and emended descriptions of Mesorhizobium loti and Phyllobacterium myrsinacearum.</title>
        <authorList>
            <person name="Hameed A."/>
            <person name="Shahina M."/>
            <person name="Lai W.A."/>
            <person name="Lin S.Y."/>
            <person name="Young L.S."/>
            <person name="Liu Y.C."/>
            <person name="Hsu Y.H."/>
            <person name="Young C.C."/>
        </authorList>
    </citation>
    <scope>NUCLEOTIDE SEQUENCE [LARGE SCALE GENOMIC DNA]</scope>
    <source>
        <strain evidence="5 6">KCTC 52183</strain>
    </source>
</reference>
<keyword evidence="6" id="KW-1185">Reference proteome</keyword>
<protein>
    <submittedName>
        <fullName evidence="5">Alkene reductase</fullName>
    </submittedName>
</protein>
<dbReference type="InterPro" id="IPR045247">
    <property type="entry name" value="Oye-like"/>
</dbReference>
<evidence type="ECO:0000256" key="3">
    <source>
        <dbReference type="ARBA" id="ARBA00023002"/>
    </source>
</evidence>
<keyword evidence="3" id="KW-0560">Oxidoreductase</keyword>
<evidence type="ECO:0000259" key="4">
    <source>
        <dbReference type="Pfam" id="PF00724"/>
    </source>
</evidence>
<dbReference type="EMBL" id="SJST01000001">
    <property type="protein sequence ID" value="TCD16039.1"/>
    <property type="molecule type" value="Genomic_DNA"/>
</dbReference>
<evidence type="ECO:0000313" key="6">
    <source>
        <dbReference type="Proteomes" id="UP000291301"/>
    </source>
</evidence>
<organism evidence="5 6">
    <name type="scientific">Oricola cellulosilytica</name>
    <dbReference type="NCBI Taxonomy" id="1429082"/>
    <lineage>
        <taxon>Bacteria</taxon>
        <taxon>Pseudomonadati</taxon>
        <taxon>Pseudomonadota</taxon>
        <taxon>Alphaproteobacteria</taxon>
        <taxon>Hyphomicrobiales</taxon>
        <taxon>Ahrensiaceae</taxon>
        <taxon>Oricola</taxon>
    </lineage>
</organism>
<dbReference type="SUPFAM" id="SSF51395">
    <property type="entry name" value="FMN-linked oxidoreductases"/>
    <property type="match status" value="1"/>
</dbReference>
<sequence length="365" mass="39917">MAKTDILLKPSKLGDISVPNRVFMAPLTRNRAHDDGTPWEEAATYYAQRANAGLIITEATQMHPLGKGYIQTPGIHEPKHVEAWKEITRAVHAAGGRIFVQLWHVGRIRHSSIEPEGEAPVAPTAEAAEAQTFTKKGFEPTSKPRELTVGEIEALVADYAKAARNAMEAGFDGVEVHCANGYLLNQFLHSGSNKRDDEYGGSIENRCRFPLEAVDAVIAEIGAGRVGVRTSPLGEANDVPEDDPRALYTYFHGELAKRGLAYLHVMESFPGSDRSEEKRAVIEDVRKAWNGFYITNGGYDAERAAEALETGHADAVAFGRPYISNPDLAVRIAMNVEWAEPNQETFYGGGEKGYTDYSDATLKAA</sequence>
<dbReference type="AlphaFoldDB" id="A0A4R0PKA3"/>
<comment type="cofactor">
    <cofactor evidence="1">
        <name>FMN</name>
        <dbReference type="ChEBI" id="CHEBI:58210"/>
    </cofactor>
</comment>
<evidence type="ECO:0000256" key="2">
    <source>
        <dbReference type="ARBA" id="ARBA00005979"/>
    </source>
</evidence>
<dbReference type="FunFam" id="3.20.20.70:FF:000059">
    <property type="entry name" value="N-ethylmaleimide reductase, FMN-linked"/>
    <property type="match status" value="1"/>
</dbReference>
<dbReference type="CDD" id="cd02933">
    <property type="entry name" value="OYE_like_FMN"/>
    <property type="match status" value="1"/>
</dbReference>
<dbReference type="Gene3D" id="3.20.20.70">
    <property type="entry name" value="Aldolase class I"/>
    <property type="match status" value="1"/>
</dbReference>
<dbReference type="RefSeq" id="WP_131564546.1">
    <property type="nucleotide sequence ID" value="NZ_JAINFK010000001.1"/>
</dbReference>
<dbReference type="GO" id="GO:0016628">
    <property type="term" value="F:oxidoreductase activity, acting on the CH-CH group of donors, NAD or NADP as acceptor"/>
    <property type="evidence" value="ECO:0007669"/>
    <property type="project" value="UniProtKB-ARBA"/>
</dbReference>
<name>A0A4R0PKA3_9HYPH</name>
<dbReference type="InterPro" id="IPR013785">
    <property type="entry name" value="Aldolase_TIM"/>
</dbReference>
<accession>A0A4R0PKA3</accession>
<dbReference type="PANTHER" id="PTHR22893:SF91">
    <property type="entry name" value="NADPH DEHYDROGENASE 2-RELATED"/>
    <property type="match status" value="1"/>
</dbReference>
<dbReference type="InterPro" id="IPR001155">
    <property type="entry name" value="OxRdtase_FMN_N"/>
</dbReference>
<gene>
    <name evidence="5" type="ORF">E0D97_00930</name>
</gene>
<dbReference type="Proteomes" id="UP000291301">
    <property type="component" value="Unassembled WGS sequence"/>
</dbReference>
<proteinExistence type="inferred from homology"/>
<evidence type="ECO:0000313" key="5">
    <source>
        <dbReference type="EMBL" id="TCD16039.1"/>
    </source>
</evidence>
<evidence type="ECO:0000256" key="1">
    <source>
        <dbReference type="ARBA" id="ARBA00001917"/>
    </source>
</evidence>